<dbReference type="Proteomes" id="UP000191672">
    <property type="component" value="Unassembled WGS sequence"/>
</dbReference>
<keyword evidence="1" id="KW-0175">Coiled coil</keyword>
<proteinExistence type="predicted"/>
<evidence type="ECO:0000256" key="1">
    <source>
        <dbReference type="SAM" id="Coils"/>
    </source>
</evidence>
<dbReference type="InterPro" id="IPR027417">
    <property type="entry name" value="P-loop_NTPase"/>
</dbReference>
<evidence type="ECO:0000313" key="3">
    <source>
        <dbReference type="EMBL" id="OQD87811.1"/>
    </source>
</evidence>
<dbReference type="STRING" id="416450.A0A1V6QF17"/>
<dbReference type="EMBL" id="MDYN01000005">
    <property type="protein sequence ID" value="OQD87811.1"/>
    <property type="molecule type" value="Genomic_DNA"/>
</dbReference>
<accession>A0A1V6QF17</accession>
<dbReference type="AlphaFoldDB" id="A0A1V6QF17"/>
<feature type="coiled-coil region" evidence="1">
    <location>
        <begin position="184"/>
        <end position="277"/>
    </location>
</feature>
<evidence type="ECO:0008006" key="5">
    <source>
        <dbReference type="Google" id="ProtNLM"/>
    </source>
</evidence>
<sequence length="462" mass="53475">MNYLRIYLIDTPGFNDTDRSDIDTLSILASYLGASYANGVRIHGIIMLHPISCNRMSGSTLRNIDMMKAMCGYDCYDNLAIATTMSPESTTALCGEKHALKKRQAELVRDQRFFGALVSRGAAVFRYNKKGIKDSIDEIDSARDIVSYLVDQSDQRAPKVLRLQREIIEERKALGETEAGIAVARDMHEARREYEEDLHRIEAEMKRELAKTNSAYAANLNELKDDIEKQLRKSEQEKHTLRNSMQDLHHREEKIWKERLEQMDKQFRKQIAVKEDELRDTEAPLDETRRDVDQQAQDLQVKILVEAEAKNYEQQIAKTKEKLVEREKELRNNEEKMEQDRRDVARRQSLQEKDCASPGDMQREMIAREIRHELAAKEKKLQYMEQLFEEMRRDMARRSNNSHQRERSGHEVEQRETEVKNARKVEQAQDAHKQFNGRKGELFKGAVGGVASGVASGMVAES</sequence>
<name>A0A1V6QF17_9EURO</name>
<reference evidence="4" key="1">
    <citation type="journal article" date="2017" name="Nat. Microbiol.">
        <title>Global analysis of biosynthetic gene clusters reveals vast potential of secondary metabolite production in Penicillium species.</title>
        <authorList>
            <person name="Nielsen J.C."/>
            <person name="Grijseels S."/>
            <person name="Prigent S."/>
            <person name="Ji B."/>
            <person name="Dainat J."/>
            <person name="Nielsen K.F."/>
            <person name="Frisvad J.C."/>
            <person name="Workman M."/>
            <person name="Nielsen J."/>
        </authorList>
    </citation>
    <scope>NUCLEOTIDE SEQUENCE [LARGE SCALE GENOMIC DNA]</scope>
    <source>
        <strain evidence="4">IBT 31811</strain>
    </source>
</reference>
<dbReference type="Gene3D" id="3.40.50.300">
    <property type="entry name" value="P-loop containing nucleotide triphosphate hydrolases"/>
    <property type="match status" value="1"/>
</dbReference>
<feature type="region of interest" description="Disordered" evidence="2">
    <location>
        <begin position="396"/>
        <end position="442"/>
    </location>
</feature>
<evidence type="ECO:0000313" key="4">
    <source>
        <dbReference type="Proteomes" id="UP000191672"/>
    </source>
</evidence>
<protein>
    <recommendedName>
        <fullName evidence="5">G domain-containing protein</fullName>
    </recommendedName>
</protein>
<keyword evidence="4" id="KW-1185">Reference proteome</keyword>
<evidence type="ECO:0000256" key="2">
    <source>
        <dbReference type="SAM" id="MobiDB-lite"/>
    </source>
</evidence>
<feature type="region of interest" description="Disordered" evidence="2">
    <location>
        <begin position="328"/>
        <end position="362"/>
    </location>
</feature>
<gene>
    <name evidence="3" type="ORF">PENANT_c005G04333</name>
</gene>
<comment type="caution">
    <text evidence="3">The sequence shown here is derived from an EMBL/GenBank/DDBJ whole genome shotgun (WGS) entry which is preliminary data.</text>
</comment>
<organism evidence="3 4">
    <name type="scientific">Penicillium antarcticum</name>
    <dbReference type="NCBI Taxonomy" id="416450"/>
    <lineage>
        <taxon>Eukaryota</taxon>
        <taxon>Fungi</taxon>
        <taxon>Dikarya</taxon>
        <taxon>Ascomycota</taxon>
        <taxon>Pezizomycotina</taxon>
        <taxon>Eurotiomycetes</taxon>
        <taxon>Eurotiomycetidae</taxon>
        <taxon>Eurotiales</taxon>
        <taxon>Aspergillaceae</taxon>
        <taxon>Penicillium</taxon>
    </lineage>
</organism>